<sequence>MTSVPKNPFEMGVASDEEALDRARSCLMKGMHLLNEVSVRMKACSEQLSQRQIVFDEALEWDLQLKLDDAVSHRESSVKEVEGISQQYHSLMLQYTEKVSQLEIARSSKDVSIKLLDEELVVAKLLMLEKDA</sequence>
<gene>
    <name evidence="1" type="ORF">LVIROSA_LOCUS31346</name>
</gene>
<evidence type="ECO:0000313" key="1">
    <source>
        <dbReference type="EMBL" id="CAH1445591.1"/>
    </source>
</evidence>
<evidence type="ECO:0008006" key="3">
    <source>
        <dbReference type="Google" id="ProtNLM"/>
    </source>
</evidence>
<keyword evidence="2" id="KW-1185">Reference proteome</keyword>
<dbReference type="EMBL" id="CAKMRJ010005523">
    <property type="protein sequence ID" value="CAH1445591.1"/>
    <property type="molecule type" value="Genomic_DNA"/>
</dbReference>
<dbReference type="Proteomes" id="UP001157418">
    <property type="component" value="Unassembled WGS sequence"/>
</dbReference>
<dbReference type="AlphaFoldDB" id="A0AAU9P632"/>
<comment type="caution">
    <text evidence="1">The sequence shown here is derived from an EMBL/GenBank/DDBJ whole genome shotgun (WGS) entry which is preliminary data.</text>
</comment>
<reference evidence="1 2" key="1">
    <citation type="submission" date="2022-01" db="EMBL/GenBank/DDBJ databases">
        <authorList>
            <person name="Xiong W."/>
            <person name="Schranz E."/>
        </authorList>
    </citation>
    <scope>NUCLEOTIDE SEQUENCE [LARGE SCALE GENOMIC DNA]</scope>
</reference>
<name>A0AAU9P632_9ASTR</name>
<evidence type="ECO:0000313" key="2">
    <source>
        <dbReference type="Proteomes" id="UP001157418"/>
    </source>
</evidence>
<protein>
    <recommendedName>
        <fullName evidence="3">RING-type E3 ubiquitin transferase</fullName>
    </recommendedName>
</protein>
<accession>A0AAU9P632</accession>
<organism evidence="1 2">
    <name type="scientific">Lactuca virosa</name>
    <dbReference type="NCBI Taxonomy" id="75947"/>
    <lineage>
        <taxon>Eukaryota</taxon>
        <taxon>Viridiplantae</taxon>
        <taxon>Streptophyta</taxon>
        <taxon>Embryophyta</taxon>
        <taxon>Tracheophyta</taxon>
        <taxon>Spermatophyta</taxon>
        <taxon>Magnoliopsida</taxon>
        <taxon>eudicotyledons</taxon>
        <taxon>Gunneridae</taxon>
        <taxon>Pentapetalae</taxon>
        <taxon>asterids</taxon>
        <taxon>campanulids</taxon>
        <taxon>Asterales</taxon>
        <taxon>Asteraceae</taxon>
        <taxon>Cichorioideae</taxon>
        <taxon>Cichorieae</taxon>
        <taxon>Lactucinae</taxon>
        <taxon>Lactuca</taxon>
    </lineage>
</organism>
<proteinExistence type="predicted"/>